<protein>
    <submittedName>
        <fullName evidence="5">Rho GTPase activating protein at 71E (inferred by orthology to a D. melanogaster protein)</fullName>
    </submittedName>
</protein>
<dbReference type="SUPFAM" id="SSF48350">
    <property type="entry name" value="GTPase activation domain, GAP"/>
    <property type="match status" value="1"/>
</dbReference>
<feature type="compositionally biased region" description="Low complexity" evidence="2">
    <location>
        <begin position="587"/>
        <end position="598"/>
    </location>
</feature>
<feature type="coiled-coil region" evidence="1">
    <location>
        <begin position="410"/>
        <end position="437"/>
    </location>
</feature>
<dbReference type="STRING" id="75913.A0A0K0EY32"/>
<proteinExistence type="predicted"/>
<dbReference type="SMART" id="SM00324">
    <property type="entry name" value="RhoGAP"/>
    <property type="match status" value="1"/>
</dbReference>
<dbReference type="Pfam" id="PF00620">
    <property type="entry name" value="RhoGAP"/>
    <property type="match status" value="1"/>
</dbReference>
<dbReference type="WBParaSite" id="SVE_0143900.1">
    <property type="protein sequence ID" value="SVE_0143900.1"/>
    <property type="gene ID" value="SVE_0143900"/>
</dbReference>
<accession>A0A0K0EY32</accession>
<reference evidence="5" key="2">
    <citation type="submission" date="2015-08" db="UniProtKB">
        <authorList>
            <consortium name="WormBaseParasite"/>
        </authorList>
    </citation>
    <scope>IDENTIFICATION</scope>
</reference>
<dbReference type="AlphaFoldDB" id="A0A0K0EY32"/>
<dbReference type="InterPro" id="IPR008936">
    <property type="entry name" value="Rho_GTPase_activation_prot"/>
</dbReference>
<dbReference type="CDD" id="cd00159">
    <property type="entry name" value="RhoGAP"/>
    <property type="match status" value="1"/>
</dbReference>
<evidence type="ECO:0000313" key="5">
    <source>
        <dbReference type="WBParaSite" id="SVE_0143900.1"/>
    </source>
</evidence>
<dbReference type="Proteomes" id="UP000035680">
    <property type="component" value="Unassembled WGS sequence"/>
</dbReference>
<evidence type="ECO:0000259" key="3">
    <source>
        <dbReference type="PROSITE" id="PS50238"/>
    </source>
</evidence>
<name>A0A0K0EY32_STRVS</name>
<feature type="region of interest" description="Disordered" evidence="2">
    <location>
        <begin position="706"/>
        <end position="747"/>
    </location>
</feature>
<feature type="region of interest" description="Disordered" evidence="2">
    <location>
        <begin position="568"/>
        <end position="598"/>
    </location>
</feature>
<keyword evidence="4" id="KW-1185">Reference proteome</keyword>
<dbReference type="InterPro" id="IPR000198">
    <property type="entry name" value="RhoGAP_dom"/>
</dbReference>
<evidence type="ECO:0000313" key="4">
    <source>
        <dbReference type="Proteomes" id="UP000035680"/>
    </source>
</evidence>
<reference evidence="4" key="1">
    <citation type="submission" date="2014-07" db="EMBL/GenBank/DDBJ databases">
        <authorList>
            <person name="Martin A.A"/>
            <person name="De Silva N."/>
        </authorList>
    </citation>
    <scope>NUCLEOTIDE SEQUENCE</scope>
</reference>
<sequence>MNEIVHILKEDPNSFDLGKRYDFKNLCTQIIKMPISKYRMVFCGYQGVHARFKDRLEKVKFGVPMACAFQSGDIPGPLLILLLKVNKEGPLRKDIWRAPGNQAQVKKIAAIMKGGRMMNISDINVYTAASIVKRFLSKLPGGVFGPENERLLFGILHEPDPTKQRAVFAKIIHDMDPVSQNFMVLLFGTFRIIADSSITFDTRMNPEAIGISVAPSLFHTCINDTKAKFDDVRKFKQASHIIAILINNFGYTDMFSRESYEYYAKITGRTIRVEENWMFSFQYPIKKKIGRRQNLGTSLGALNIHQNDLECESSDDNTTLPIAKRSTSASVVLNRSAIGAASVTGCVDPHHQPCCSCASAEKPLSLIFGKSFSPQDLGESHAIGNKSQSYSGPLKPHNSRHSDYRIIVRRSSLEMKKADLTNTCNNKETENDDENELCDLGSNISLHSGIFRNNNNNFSNNISKDSHSHQNINPTQCCCGPSSIKDSINCKCDSTMYNSNINKELLSSRISASLNEGIDMPKYLLGFDRIVREDIASENSRSLQNLEYVHALQKGRMKNRSQWFLDGNTNGNDKSDENKSNKANIFNENGTNNVRTNNDTNIAANNNIKDDQELINGETSKVIKKIIKKTPLSKTLSDKPILLSSLCNSTSGIERRSSWKRHYFRAQKSLDLSVESNNNTDKVLSSRNDKPIRRISTLTGFMRSTTIENDNQSKRNKTKLLRRKSSSSMKNKSPNYYSTSKLVLTKN</sequence>
<evidence type="ECO:0000256" key="1">
    <source>
        <dbReference type="SAM" id="Coils"/>
    </source>
</evidence>
<dbReference type="GO" id="GO:0007165">
    <property type="term" value="P:signal transduction"/>
    <property type="evidence" value="ECO:0007669"/>
    <property type="project" value="InterPro"/>
</dbReference>
<dbReference type="GO" id="GO:0005096">
    <property type="term" value="F:GTPase activator activity"/>
    <property type="evidence" value="ECO:0007669"/>
    <property type="project" value="TreeGrafter"/>
</dbReference>
<keyword evidence="1" id="KW-0175">Coiled coil</keyword>
<dbReference type="PANTHER" id="PTHR23179">
    <property type="entry name" value="T-CELL ACTIVATION RHO GTPASE ACTIVATING PROTEIN-RELATED"/>
    <property type="match status" value="1"/>
</dbReference>
<dbReference type="PROSITE" id="PS50238">
    <property type="entry name" value="RHOGAP"/>
    <property type="match status" value="1"/>
</dbReference>
<evidence type="ECO:0000256" key="2">
    <source>
        <dbReference type="SAM" id="MobiDB-lite"/>
    </source>
</evidence>
<feature type="compositionally biased region" description="Polar residues" evidence="2">
    <location>
        <begin position="734"/>
        <end position="747"/>
    </location>
</feature>
<feature type="domain" description="Rho-GAP" evidence="3">
    <location>
        <begin position="63"/>
        <end position="253"/>
    </location>
</feature>
<feature type="compositionally biased region" description="Basic residues" evidence="2">
    <location>
        <begin position="714"/>
        <end position="725"/>
    </location>
</feature>
<organism evidence="4 5">
    <name type="scientific">Strongyloides venezuelensis</name>
    <name type="common">Threadworm</name>
    <dbReference type="NCBI Taxonomy" id="75913"/>
    <lineage>
        <taxon>Eukaryota</taxon>
        <taxon>Metazoa</taxon>
        <taxon>Ecdysozoa</taxon>
        <taxon>Nematoda</taxon>
        <taxon>Chromadorea</taxon>
        <taxon>Rhabditida</taxon>
        <taxon>Tylenchina</taxon>
        <taxon>Panagrolaimomorpha</taxon>
        <taxon>Strongyloidoidea</taxon>
        <taxon>Strongyloididae</taxon>
        <taxon>Strongyloides</taxon>
    </lineage>
</organism>
<dbReference type="Gene3D" id="1.10.555.10">
    <property type="entry name" value="Rho GTPase activation protein"/>
    <property type="match status" value="1"/>
</dbReference>
<dbReference type="PANTHER" id="PTHR23179:SF27">
    <property type="entry name" value="RHO GTPASE ACTIVATING PROTEIN AT 71E, ISOFORM D"/>
    <property type="match status" value="1"/>
</dbReference>